<dbReference type="EMBL" id="JANUGW010000007">
    <property type="protein sequence ID" value="MCS0582188.1"/>
    <property type="molecule type" value="Genomic_DNA"/>
</dbReference>
<dbReference type="SUPFAM" id="SSF52743">
    <property type="entry name" value="Subtilisin-like"/>
    <property type="match status" value="1"/>
</dbReference>
<keyword evidence="2" id="KW-1185">Reference proteome</keyword>
<dbReference type="Gene3D" id="3.40.50.200">
    <property type="entry name" value="Peptidase S8/S53 domain"/>
    <property type="match status" value="1"/>
</dbReference>
<gene>
    <name evidence="1" type="ORF">NX784_11345</name>
</gene>
<reference evidence="1 2" key="1">
    <citation type="submission" date="2022-08" db="EMBL/GenBank/DDBJ databases">
        <title>Reclassification of Massilia species as members of the genera Telluria, Duganella, Pseudoduganella, Mokoshia gen. nov. and Zemynaea gen. nov. using orthogonal and non-orthogonal genome-based approaches.</title>
        <authorList>
            <person name="Bowman J.P."/>
        </authorList>
    </citation>
    <scope>NUCLEOTIDE SEQUENCE [LARGE SCALE GENOMIC DNA]</scope>
    <source>
        <strain evidence="1 2">JCM 31316</strain>
    </source>
</reference>
<comment type="caution">
    <text evidence="1">The sequence shown here is derived from an EMBL/GenBank/DDBJ whole genome shotgun (WGS) entry which is preliminary data.</text>
</comment>
<sequence>MTGLDLTMQRELLYARLGFPRLLRAQCAMRAATVALLDGPVDATAPHFARVSAVAQGDLAWTQTPSDHATAMASLLVVPGADDRIHLLCWPTLGDAHAAGARCAQHLQQACAARPDFILLGFEFLGTAPSFLQAAMAALDTAHAAGIPVLAPAGNHGGAITHPLYAHPALVPVTTPGSAWGPQAARGIGAPGDAVPVVLAGGRATTAAGTSFAAALAGAALASLAARCPLPATHLCAALRRGTGPATRTLPPDLDVWRAFQHLPPS</sequence>
<dbReference type="RefSeq" id="WP_258816769.1">
    <property type="nucleotide sequence ID" value="NZ_JANUGW010000007.1"/>
</dbReference>
<evidence type="ECO:0008006" key="3">
    <source>
        <dbReference type="Google" id="ProtNLM"/>
    </source>
</evidence>
<evidence type="ECO:0000313" key="1">
    <source>
        <dbReference type="EMBL" id="MCS0582188.1"/>
    </source>
</evidence>
<protein>
    <recommendedName>
        <fullName evidence="3">Peptidase S8/S53 domain-containing protein</fullName>
    </recommendedName>
</protein>
<dbReference type="Proteomes" id="UP001204151">
    <property type="component" value="Unassembled WGS sequence"/>
</dbReference>
<organism evidence="1 2">
    <name type="scientific">Massilia pinisoli</name>
    <dbReference type="NCBI Taxonomy" id="1772194"/>
    <lineage>
        <taxon>Bacteria</taxon>
        <taxon>Pseudomonadati</taxon>
        <taxon>Pseudomonadota</taxon>
        <taxon>Betaproteobacteria</taxon>
        <taxon>Burkholderiales</taxon>
        <taxon>Oxalobacteraceae</taxon>
        <taxon>Telluria group</taxon>
        <taxon>Massilia</taxon>
    </lineage>
</organism>
<name>A0ABT1ZQJ6_9BURK</name>
<proteinExistence type="predicted"/>
<dbReference type="InterPro" id="IPR036852">
    <property type="entry name" value="Peptidase_S8/S53_dom_sf"/>
</dbReference>
<evidence type="ECO:0000313" key="2">
    <source>
        <dbReference type="Proteomes" id="UP001204151"/>
    </source>
</evidence>
<accession>A0ABT1ZQJ6</accession>